<dbReference type="STRING" id="1149755.A0A2J6S8U3"/>
<feature type="region of interest" description="Disordered" evidence="1">
    <location>
        <begin position="30"/>
        <end position="59"/>
    </location>
</feature>
<feature type="compositionally biased region" description="Polar residues" evidence="1">
    <location>
        <begin position="31"/>
        <end position="42"/>
    </location>
</feature>
<keyword evidence="5" id="KW-1185">Reference proteome</keyword>
<dbReference type="Proteomes" id="UP000235786">
    <property type="component" value="Unassembled WGS sequence"/>
</dbReference>
<keyword evidence="2" id="KW-0732">Signal</keyword>
<name>A0A2J6S8U3_HYAVF</name>
<gene>
    <name evidence="4" type="ORF">L207DRAFT_506199</name>
</gene>
<reference evidence="4 5" key="1">
    <citation type="submission" date="2016-04" db="EMBL/GenBank/DDBJ databases">
        <title>A degradative enzymes factory behind the ericoid mycorrhizal symbiosis.</title>
        <authorList>
            <consortium name="DOE Joint Genome Institute"/>
            <person name="Martino E."/>
            <person name="Morin E."/>
            <person name="Grelet G."/>
            <person name="Kuo A."/>
            <person name="Kohler A."/>
            <person name="Daghino S."/>
            <person name="Barry K."/>
            <person name="Choi C."/>
            <person name="Cichocki N."/>
            <person name="Clum A."/>
            <person name="Copeland A."/>
            <person name="Hainaut M."/>
            <person name="Haridas S."/>
            <person name="Labutti K."/>
            <person name="Lindquist E."/>
            <person name="Lipzen A."/>
            <person name="Khouja H.-R."/>
            <person name="Murat C."/>
            <person name="Ohm R."/>
            <person name="Olson A."/>
            <person name="Spatafora J."/>
            <person name="Veneault-Fourrey C."/>
            <person name="Henrissat B."/>
            <person name="Grigoriev I."/>
            <person name="Martin F."/>
            <person name="Perotto S."/>
        </authorList>
    </citation>
    <scope>NUCLEOTIDE SEQUENCE [LARGE SCALE GENOMIC DNA]</scope>
    <source>
        <strain evidence="4 5">F</strain>
    </source>
</reference>
<dbReference type="AlphaFoldDB" id="A0A2J6S8U3"/>
<dbReference type="Pfam" id="PF25809">
    <property type="entry name" value="STEEP1"/>
    <property type="match status" value="1"/>
</dbReference>
<organism evidence="4 5">
    <name type="scientific">Hyaloscypha variabilis (strain UAMH 11265 / GT02V1 / F)</name>
    <name type="common">Meliniomyces variabilis</name>
    <dbReference type="NCBI Taxonomy" id="1149755"/>
    <lineage>
        <taxon>Eukaryota</taxon>
        <taxon>Fungi</taxon>
        <taxon>Dikarya</taxon>
        <taxon>Ascomycota</taxon>
        <taxon>Pezizomycotina</taxon>
        <taxon>Leotiomycetes</taxon>
        <taxon>Helotiales</taxon>
        <taxon>Hyaloscyphaceae</taxon>
        <taxon>Hyaloscypha</taxon>
        <taxon>Hyaloscypha variabilis</taxon>
    </lineage>
</organism>
<sequence length="176" mass="18989">MALPPKIQTYHCLCTSLLLATTHTLSLLPRRQTTNSPSSSSDFILPLPSAPPTPNPSHENVAELPEEGYSMLLGVVQDKKITLVRREDGFEKRLCWRCERCGVVVAYELQTQVQGGEAMEGVEGEKGKEREDGGFKGKVVYLVPGGVQGTDVMMGRGGGRKIGESDVGAKGVAVFE</sequence>
<feature type="signal peptide" evidence="2">
    <location>
        <begin position="1"/>
        <end position="24"/>
    </location>
</feature>
<evidence type="ECO:0000259" key="3">
    <source>
        <dbReference type="Pfam" id="PF25809"/>
    </source>
</evidence>
<feature type="chain" id="PRO_5014362486" description="STEEP1 domain-containing protein" evidence="2">
    <location>
        <begin position="25"/>
        <end position="176"/>
    </location>
</feature>
<evidence type="ECO:0000313" key="4">
    <source>
        <dbReference type="EMBL" id="PMD47185.1"/>
    </source>
</evidence>
<protein>
    <recommendedName>
        <fullName evidence="3">STEEP1 domain-containing protein</fullName>
    </recommendedName>
</protein>
<evidence type="ECO:0000256" key="2">
    <source>
        <dbReference type="SAM" id="SignalP"/>
    </source>
</evidence>
<accession>A0A2J6S8U3</accession>
<feature type="domain" description="STEEP1" evidence="3">
    <location>
        <begin position="6"/>
        <end position="114"/>
    </location>
</feature>
<dbReference type="OrthoDB" id="418131at2759"/>
<evidence type="ECO:0000313" key="5">
    <source>
        <dbReference type="Proteomes" id="UP000235786"/>
    </source>
</evidence>
<dbReference type="InterPro" id="IPR057965">
    <property type="entry name" value="STEEP1_dom"/>
</dbReference>
<dbReference type="EMBL" id="KZ613938">
    <property type="protein sequence ID" value="PMD47185.1"/>
    <property type="molecule type" value="Genomic_DNA"/>
</dbReference>
<proteinExistence type="predicted"/>
<evidence type="ECO:0000256" key="1">
    <source>
        <dbReference type="SAM" id="MobiDB-lite"/>
    </source>
</evidence>